<keyword evidence="2" id="KW-0378">Hydrolase</keyword>
<dbReference type="EMBL" id="SRLE01000010">
    <property type="protein sequence ID" value="TGD72306.1"/>
    <property type="molecule type" value="Genomic_DNA"/>
</dbReference>
<comment type="caution">
    <text evidence="2">The sequence shown here is derived from an EMBL/GenBank/DDBJ whole genome shotgun (WGS) entry which is preliminary data.</text>
</comment>
<dbReference type="OrthoDB" id="9787933at2"/>
<reference evidence="2 3" key="1">
    <citation type="submission" date="2019-04" db="EMBL/GenBank/DDBJ databases">
        <title>Taxonomy of novel Haliea sp. from mangrove soil of West Coast of India.</title>
        <authorList>
            <person name="Verma A."/>
            <person name="Kumar P."/>
            <person name="Krishnamurthi S."/>
        </authorList>
    </citation>
    <scope>NUCLEOTIDE SEQUENCE [LARGE SCALE GENOMIC DNA]</scope>
    <source>
        <strain evidence="2 3">SAOS-164</strain>
    </source>
</reference>
<dbReference type="GO" id="GO:0016787">
    <property type="term" value="F:hydrolase activity"/>
    <property type="evidence" value="ECO:0007669"/>
    <property type="project" value="UniProtKB-KW"/>
</dbReference>
<dbReference type="PANTHER" id="PTHR22946:SF0">
    <property type="entry name" value="DIENELACTONE HYDROLASE DOMAIN-CONTAINING PROTEIN"/>
    <property type="match status" value="1"/>
</dbReference>
<keyword evidence="3" id="KW-1185">Reference proteome</keyword>
<evidence type="ECO:0000313" key="3">
    <source>
        <dbReference type="Proteomes" id="UP000298050"/>
    </source>
</evidence>
<dbReference type="InterPro" id="IPR029058">
    <property type="entry name" value="AB_hydrolase_fold"/>
</dbReference>
<evidence type="ECO:0000313" key="2">
    <source>
        <dbReference type="EMBL" id="TGD72306.1"/>
    </source>
</evidence>
<protein>
    <submittedName>
        <fullName evidence="2">Dienelactone hydrolase family protein</fullName>
    </submittedName>
</protein>
<dbReference type="PANTHER" id="PTHR22946">
    <property type="entry name" value="DIENELACTONE HYDROLASE DOMAIN-CONTAINING PROTEIN-RELATED"/>
    <property type="match status" value="1"/>
</dbReference>
<dbReference type="Gene3D" id="3.40.50.1820">
    <property type="entry name" value="alpha/beta hydrolase"/>
    <property type="match status" value="1"/>
</dbReference>
<organism evidence="2 3">
    <name type="scientific">Mangrovimicrobium sediminis</name>
    <dbReference type="NCBI Taxonomy" id="2562682"/>
    <lineage>
        <taxon>Bacteria</taxon>
        <taxon>Pseudomonadati</taxon>
        <taxon>Pseudomonadota</taxon>
        <taxon>Gammaproteobacteria</taxon>
        <taxon>Cellvibrionales</taxon>
        <taxon>Halieaceae</taxon>
        <taxon>Mangrovimicrobium</taxon>
    </lineage>
</organism>
<dbReference type="AlphaFoldDB" id="A0A4Z0LYR0"/>
<proteinExistence type="predicted"/>
<evidence type="ECO:0000259" key="1">
    <source>
        <dbReference type="Pfam" id="PF01738"/>
    </source>
</evidence>
<accession>A0A4Z0LYR0</accession>
<dbReference type="SUPFAM" id="SSF53474">
    <property type="entry name" value="alpha/beta-Hydrolases"/>
    <property type="match status" value="1"/>
</dbReference>
<feature type="domain" description="Dienelactone hydrolase" evidence="1">
    <location>
        <begin position="25"/>
        <end position="234"/>
    </location>
</feature>
<dbReference type="RefSeq" id="WP_135445413.1">
    <property type="nucleotide sequence ID" value="NZ_SRLE01000010.1"/>
</dbReference>
<sequence length="237" mass="25392">METRRITYSDGNTDYLGELYWEAGDAPRPGIVVFPEAFGLNDHARERARRLAAIGYVAFAADLHGGGAILDSMEALGPRMQALFADRTLWRAMAGAALDTLAAQAEADAGKLGAIGFCFGGATCLELARSGAALAGIASFHGGLKEEIDGDAGRIRASVLVLHGAEDPLLGAGTIDAVMTEFRRDQVDWQFTYYGNALHSFTDPEADTRGMDGLAYDARTEARSWNAMAAFFDELFN</sequence>
<gene>
    <name evidence="2" type="ORF">E4634_15185</name>
</gene>
<dbReference type="Pfam" id="PF01738">
    <property type="entry name" value="DLH"/>
    <property type="match status" value="1"/>
</dbReference>
<dbReference type="InterPro" id="IPR050261">
    <property type="entry name" value="FrsA_esterase"/>
</dbReference>
<dbReference type="InterPro" id="IPR002925">
    <property type="entry name" value="Dienelactn_hydro"/>
</dbReference>
<name>A0A4Z0LYR0_9GAMM</name>
<dbReference type="Proteomes" id="UP000298050">
    <property type="component" value="Unassembled WGS sequence"/>
</dbReference>